<reference evidence="2" key="1">
    <citation type="submission" date="2020-10" db="EMBL/GenBank/DDBJ databases">
        <authorList>
            <person name="Kikuchi T."/>
        </authorList>
    </citation>
    <scope>NUCLEOTIDE SEQUENCE</scope>
    <source>
        <strain evidence="2">NKZ352</strain>
    </source>
</reference>
<organism evidence="2 3">
    <name type="scientific">Caenorhabditis auriculariae</name>
    <dbReference type="NCBI Taxonomy" id="2777116"/>
    <lineage>
        <taxon>Eukaryota</taxon>
        <taxon>Metazoa</taxon>
        <taxon>Ecdysozoa</taxon>
        <taxon>Nematoda</taxon>
        <taxon>Chromadorea</taxon>
        <taxon>Rhabditida</taxon>
        <taxon>Rhabditina</taxon>
        <taxon>Rhabditomorpha</taxon>
        <taxon>Rhabditoidea</taxon>
        <taxon>Rhabditidae</taxon>
        <taxon>Peloderinae</taxon>
        <taxon>Caenorhabditis</taxon>
    </lineage>
</organism>
<name>A0A8S1HGC4_9PELO</name>
<protein>
    <submittedName>
        <fullName evidence="2">Uncharacterized protein</fullName>
    </submittedName>
</protein>
<dbReference type="SUPFAM" id="SSF53474">
    <property type="entry name" value="alpha/beta-Hydrolases"/>
    <property type="match status" value="1"/>
</dbReference>
<dbReference type="InterPro" id="IPR029058">
    <property type="entry name" value="AB_hydrolase_fold"/>
</dbReference>
<keyword evidence="3" id="KW-1185">Reference proteome</keyword>
<accession>A0A8S1HGC4</accession>
<evidence type="ECO:0000256" key="1">
    <source>
        <dbReference type="SAM" id="SignalP"/>
    </source>
</evidence>
<dbReference type="Proteomes" id="UP000835052">
    <property type="component" value="Unassembled WGS sequence"/>
</dbReference>
<evidence type="ECO:0000313" key="3">
    <source>
        <dbReference type="Proteomes" id="UP000835052"/>
    </source>
</evidence>
<sequence>MSLSILLVLCTPAVVFGEPLHGPITPHFQTWLTTNGYGEYHFERSDYGSRGSFGGKANSSTKITKAPVIFLHGNTDSALHNNEFSTGFSRSIRYFLKNGYGPEEIYSTSWGDINPNHAPLRSHKCAYLTYLRKFLEAVLAYTEAHKVSIVAHSMGATLGRKIIKGGKSVSDDGECDLGAPLNHKIKIFLSISGAHYGICACGGTVAEEKLTCGAQSGFFPGNSCGTAYNCSSTPSTEPCPESKLHYSEFLTALNADQTKEADFVYSIWSQDDDLILYNNLAWGRLTSLIPNSDGHKIFKGFGHMATKDRTAADQLAIIEKRFRRRY</sequence>
<evidence type="ECO:0000313" key="2">
    <source>
        <dbReference type="EMBL" id="CAD6192390.1"/>
    </source>
</evidence>
<dbReference type="PANTHER" id="PTHR32015">
    <property type="entry name" value="FASTING INDUCED LIPASE"/>
    <property type="match status" value="1"/>
</dbReference>
<dbReference type="PANTHER" id="PTHR32015:SF1">
    <property type="entry name" value="LIPASE"/>
    <property type="match status" value="1"/>
</dbReference>
<feature type="signal peptide" evidence="1">
    <location>
        <begin position="1"/>
        <end position="17"/>
    </location>
</feature>
<keyword evidence="1" id="KW-0732">Signal</keyword>
<dbReference type="InterPro" id="IPR002918">
    <property type="entry name" value="Lipase_EstA/Esterase_EstB"/>
</dbReference>
<dbReference type="EMBL" id="CAJGYM010000027">
    <property type="protein sequence ID" value="CAD6192390.1"/>
    <property type="molecule type" value="Genomic_DNA"/>
</dbReference>
<dbReference type="OrthoDB" id="5821855at2759"/>
<dbReference type="Pfam" id="PF01674">
    <property type="entry name" value="Lipase_2"/>
    <property type="match status" value="1"/>
</dbReference>
<comment type="caution">
    <text evidence="2">The sequence shown here is derived from an EMBL/GenBank/DDBJ whole genome shotgun (WGS) entry which is preliminary data.</text>
</comment>
<dbReference type="GO" id="GO:0016298">
    <property type="term" value="F:lipase activity"/>
    <property type="evidence" value="ECO:0007669"/>
    <property type="project" value="TreeGrafter"/>
</dbReference>
<dbReference type="Gene3D" id="3.40.50.1820">
    <property type="entry name" value="alpha/beta hydrolase"/>
    <property type="match status" value="1"/>
</dbReference>
<proteinExistence type="predicted"/>
<dbReference type="FunFam" id="3.40.50.1820:FF:000191">
    <property type="entry name" value="LIPaSe related"/>
    <property type="match status" value="1"/>
</dbReference>
<dbReference type="AlphaFoldDB" id="A0A8S1HGC4"/>
<gene>
    <name evidence="2" type="ORF">CAUJ_LOCUS8309</name>
</gene>
<feature type="chain" id="PRO_5035922868" evidence="1">
    <location>
        <begin position="18"/>
        <end position="326"/>
    </location>
</feature>
<dbReference type="GO" id="GO:0016042">
    <property type="term" value="P:lipid catabolic process"/>
    <property type="evidence" value="ECO:0007669"/>
    <property type="project" value="InterPro"/>
</dbReference>